<evidence type="ECO:0000256" key="13">
    <source>
        <dbReference type="ARBA" id="ARBA00022946"/>
    </source>
</evidence>
<dbReference type="CDD" id="cd14016">
    <property type="entry name" value="STKc_CK1"/>
    <property type="match status" value="1"/>
</dbReference>
<evidence type="ECO:0000256" key="8">
    <source>
        <dbReference type="ARBA" id="ARBA00022475"/>
    </source>
</evidence>
<evidence type="ECO:0000256" key="3">
    <source>
        <dbReference type="ARBA" id="ARBA00004496"/>
    </source>
</evidence>
<dbReference type="GO" id="GO:0061710">
    <property type="term" value="F:L-threonylcarbamoyladenylate synthase"/>
    <property type="evidence" value="ECO:0007669"/>
    <property type="project" value="UniProtKB-EC"/>
</dbReference>
<evidence type="ECO:0000313" key="22">
    <source>
        <dbReference type="EMBL" id="CAF0909299.1"/>
    </source>
</evidence>
<comment type="subcellular location">
    <subcellularLocation>
        <location evidence="2">Cell membrane</location>
        <topology evidence="2">Peripheral membrane protein</topology>
    </subcellularLocation>
    <subcellularLocation>
        <location evidence="3">Cytoplasm</location>
    </subcellularLocation>
    <subcellularLocation>
        <location evidence="1">Mitochondrion</location>
    </subcellularLocation>
</comment>
<dbReference type="InterPro" id="IPR011009">
    <property type="entry name" value="Kinase-like_dom_sf"/>
</dbReference>
<evidence type="ECO:0000256" key="11">
    <source>
        <dbReference type="ARBA" id="ARBA00022741"/>
    </source>
</evidence>
<dbReference type="InterPro" id="IPR008271">
    <property type="entry name" value="Ser/Thr_kinase_AS"/>
</dbReference>
<feature type="binding site" evidence="19">
    <location>
        <position position="93"/>
    </location>
    <ligand>
        <name>ATP</name>
        <dbReference type="ChEBI" id="CHEBI:30616"/>
    </ligand>
</feature>
<dbReference type="Pfam" id="PF00069">
    <property type="entry name" value="Pkinase"/>
    <property type="match status" value="1"/>
</dbReference>
<dbReference type="GO" id="GO:0003725">
    <property type="term" value="F:double-stranded RNA binding"/>
    <property type="evidence" value="ECO:0007669"/>
    <property type="project" value="InterPro"/>
</dbReference>
<dbReference type="SUPFAM" id="SSF56112">
    <property type="entry name" value="Protein kinase-like (PK-like)"/>
    <property type="match status" value="1"/>
</dbReference>
<keyword evidence="13" id="KW-0809">Transit peptide</keyword>
<dbReference type="Gene3D" id="1.10.510.10">
    <property type="entry name" value="Transferase(Phosphotransferase) domain 1"/>
    <property type="match status" value="1"/>
</dbReference>
<dbReference type="Gene3D" id="3.90.870.10">
    <property type="entry name" value="DHBP synthase"/>
    <property type="match status" value="1"/>
</dbReference>
<name>A0A814A8W5_ADIRI</name>
<dbReference type="GO" id="GO:0005886">
    <property type="term" value="C:plasma membrane"/>
    <property type="evidence" value="ECO:0007669"/>
    <property type="project" value="UniProtKB-SubCell"/>
</dbReference>
<evidence type="ECO:0000256" key="7">
    <source>
        <dbReference type="ARBA" id="ARBA00015492"/>
    </source>
</evidence>
<organism evidence="22 23">
    <name type="scientific">Adineta ricciae</name>
    <name type="common">Rotifer</name>
    <dbReference type="NCBI Taxonomy" id="249248"/>
    <lineage>
        <taxon>Eukaryota</taxon>
        <taxon>Metazoa</taxon>
        <taxon>Spiralia</taxon>
        <taxon>Gnathifera</taxon>
        <taxon>Rotifera</taxon>
        <taxon>Eurotatoria</taxon>
        <taxon>Bdelloidea</taxon>
        <taxon>Adinetida</taxon>
        <taxon>Adinetidae</taxon>
        <taxon>Adineta</taxon>
    </lineage>
</organism>
<keyword evidence="11 19" id="KW-0547">Nucleotide-binding</keyword>
<comment type="function">
    <text evidence="17">Cytoplasmic and mitochondrial threonylcarbamoyl-AMP synthase required for the formation of a threonylcarbamoyl group on adenosine at position 37 (t(6)A37) in tRNAs that read codons beginning with adenine. Catalyzes the conversion of L-threonine, HCO(3)(-)/CO(2) and ATP to give threonylcarbamoyl-AMP (TC-AMP) as the acyladenylate intermediate, with the release of diphosphate. Participates in t(6)A37 formation in cytoplasmic and mitochondrial tRNAs. May regulate the activity of some transporters.</text>
</comment>
<dbReference type="PROSITE" id="PS50011">
    <property type="entry name" value="PROTEIN_KINASE_DOM"/>
    <property type="match status" value="1"/>
</dbReference>
<comment type="subunit">
    <text evidence="18">Interacts with RSC1A1.</text>
</comment>
<evidence type="ECO:0000259" key="20">
    <source>
        <dbReference type="PROSITE" id="PS50011"/>
    </source>
</evidence>
<dbReference type="GO" id="GO:0004674">
    <property type="term" value="F:protein serine/threonine kinase activity"/>
    <property type="evidence" value="ECO:0007669"/>
    <property type="project" value="UniProtKB-EC"/>
</dbReference>
<evidence type="ECO:0000256" key="16">
    <source>
        <dbReference type="ARBA" id="ARBA00048366"/>
    </source>
</evidence>
<keyword evidence="14" id="KW-0496">Mitochondrion</keyword>
<comment type="similarity">
    <text evidence="4">Belongs to the SUA5 family.</text>
</comment>
<dbReference type="EC" id="2.7.11.1" evidence="5"/>
<reference evidence="22" key="1">
    <citation type="submission" date="2021-02" db="EMBL/GenBank/DDBJ databases">
        <authorList>
            <person name="Nowell W R."/>
        </authorList>
    </citation>
    <scope>NUCLEOTIDE SEQUENCE</scope>
</reference>
<dbReference type="PROSITE" id="PS00107">
    <property type="entry name" value="PROTEIN_KINASE_ATP"/>
    <property type="match status" value="1"/>
</dbReference>
<keyword evidence="9" id="KW-0963">Cytoplasm</keyword>
<gene>
    <name evidence="22" type="ORF">EDS130_LOCUS10189</name>
</gene>
<feature type="domain" description="YrdC-like" evidence="21">
    <location>
        <begin position="393"/>
        <end position="581"/>
    </location>
</feature>
<comment type="catalytic activity">
    <reaction evidence="16">
        <text>L-threonine + hydrogencarbonate + ATP = L-threonylcarbamoyladenylate + diphosphate + H2O</text>
        <dbReference type="Rhea" id="RHEA:36407"/>
        <dbReference type="ChEBI" id="CHEBI:15377"/>
        <dbReference type="ChEBI" id="CHEBI:17544"/>
        <dbReference type="ChEBI" id="CHEBI:30616"/>
        <dbReference type="ChEBI" id="CHEBI:33019"/>
        <dbReference type="ChEBI" id="CHEBI:57926"/>
        <dbReference type="ChEBI" id="CHEBI:73682"/>
        <dbReference type="EC" id="2.7.7.87"/>
    </reaction>
</comment>
<dbReference type="FunFam" id="3.90.870.10:FF:000007">
    <property type="entry name" value="YrdC N6-threonylcarbamoyltransferase domain containing"/>
    <property type="match status" value="1"/>
</dbReference>
<dbReference type="AlphaFoldDB" id="A0A814A8W5"/>
<dbReference type="SMART" id="SM00220">
    <property type="entry name" value="S_TKc"/>
    <property type="match status" value="1"/>
</dbReference>
<keyword evidence="8" id="KW-1003">Cell membrane</keyword>
<evidence type="ECO:0000256" key="2">
    <source>
        <dbReference type="ARBA" id="ARBA00004202"/>
    </source>
</evidence>
<evidence type="ECO:0000313" key="23">
    <source>
        <dbReference type="Proteomes" id="UP000663852"/>
    </source>
</evidence>
<dbReference type="SUPFAM" id="SSF55821">
    <property type="entry name" value="YrdC/RibB"/>
    <property type="match status" value="1"/>
</dbReference>
<dbReference type="EC" id="2.7.7.87" evidence="6"/>
<dbReference type="PROSITE" id="PS00108">
    <property type="entry name" value="PROTEIN_KINASE_ST"/>
    <property type="match status" value="1"/>
</dbReference>
<evidence type="ECO:0000256" key="10">
    <source>
        <dbReference type="ARBA" id="ARBA00022679"/>
    </source>
</evidence>
<dbReference type="GO" id="GO:0005739">
    <property type="term" value="C:mitochondrion"/>
    <property type="evidence" value="ECO:0007669"/>
    <property type="project" value="UniProtKB-SubCell"/>
</dbReference>
<dbReference type="PROSITE" id="PS51163">
    <property type="entry name" value="YRDC"/>
    <property type="match status" value="1"/>
</dbReference>
<dbReference type="InterPro" id="IPR017441">
    <property type="entry name" value="Protein_kinase_ATP_BS"/>
</dbReference>
<evidence type="ECO:0000256" key="14">
    <source>
        <dbReference type="ARBA" id="ARBA00023128"/>
    </source>
</evidence>
<dbReference type="Proteomes" id="UP000663852">
    <property type="component" value="Unassembled WGS sequence"/>
</dbReference>
<evidence type="ECO:0000259" key="21">
    <source>
        <dbReference type="PROSITE" id="PS51163"/>
    </source>
</evidence>
<sequence>MSDTLKLEIPIDDDLLHKSKPKGIRSIVSTFLPLNKAKTTLKKSDPNEKDNQSEKEQIIVNRFITSKCIGNGGFGEVYLAKDTQQNDLLVAVKFERTNTQRRQLPIEKCVFEIMHDSIHIPRLFYFGTHNEYTILAMDLLGPSVEDLLSFTGRKFSSKTVCMIMEQVLRGIEALHNRSIIHRDLKPDNFLFGLGAKSHLVHLIDFGLCKNYRHPLTYEHNSYRIGKTLTGTARYCSLYTHHGIEQSRRDDIQCLSYIMIYLAKGFLPWMSIKMSHRKKRNEKLMEIKESLTANELCEDLPYEFELFYKYSRTLSYTQRPDYGYLRNLFLAVINRLNETFDYIYDWHLIVEKDKTLNLTNVMRIITQKISSMSFFRHISNRQSMSSNVTSVNESDLIDRCMTILKHDGVLAVPTDTIYGLAALVSSEKAVRRIYEIKGRLFTKPLAISVGNVEDLFTWSKPTLSSKQLSDGNLLPGPVTLMFERQLALPSYFNPNVNNVAIRIPNHQMMIELARRLDEPIALTSANISNGPSSVSIDEFQSLWSQVDLVIDGGVLASNDRRGSTIVDLCEKGYFHIQRQGINCERIVRYLKEQCQLKEK</sequence>
<accession>A0A814A8W5</accession>
<dbReference type="GO" id="GO:0005524">
    <property type="term" value="F:ATP binding"/>
    <property type="evidence" value="ECO:0007669"/>
    <property type="project" value="UniProtKB-UniRule"/>
</dbReference>
<evidence type="ECO:0000256" key="9">
    <source>
        <dbReference type="ARBA" id="ARBA00022490"/>
    </source>
</evidence>
<dbReference type="InterPro" id="IPR050235">
    <property type="entry name" value="CK1_Ser-Thr_kinase"/>
</dbReference>
<dbReference type="InterPro" id="IPR006070">
    <property type="entry name" value="Sua5-like_dom"/>
</dbReference>
<feature type="domain" description="Protein kinase" evidence="20">
    <location>
        <begin position="63"/>
        <end position="329"/>
    </location>
</feature>
<evidence type="ECO:0000256" key="1">
    <source>
        <dbReference type="ARBA" id="ARBA00004173"/>
    </source>
</evidence>
<keyword evidence="12 19" id="KW-0067">ATP-binding</keyword>
<evidence type="ECO:0000256" key="4">
    <source>
        <dbReference type="ARBA" id="ARBA00007663"/>
    </source>
</evidence>
<dbReference type="OrthoDB" id="3648309at2759"/>
<comment type="caution">
    <text evidence="22">The sequence shown here is derived from an EMBL/GenBank/DDBJ whole genome shotgun (WGS) entry which is preliminary data.</text>
</comment>
<evidence type="ECO:0000256" key="12">
    <source>
        <dbReference type="ARBA" id="ARBA00022840"/>
    </source>
</evidence>
<dbReference type="InterPro" id="IPR000719">
    <property type="entry name" value="Prot_kinase_dom"/>
</dbReference>
<proteinExistence type="inferred from homology"/>
<keyword evidence="15" id="KW-0472">Membrane</keyword>
<protein>
    <recommendedName>
        <fullName evidence="7">Threonylcarbamoyl-AMP synthase</fullName>
        <ecNumber evidence="5">2.7.11.1</ecNumber>
        <ecNumber evidence="6">2.7.7.87</ecNumber>
    </recommendedName>
</protein>
<dbReference type="PANTHER" id="PTHR11909">
    <property type="entry name" value="CASEIN KINASE-RELATED"/>
    <property type="match status" value="1"/>
</dbReference>
<evidence type="ECO:0000256" key="15">
    <source>
        <dbReference type="ARBA" id="ARBA00023136"/>
    </source>
</evidence>
<evidence type="ECO:0000256" key="18">
    <source>
        <dbReference type="ARBA" id="ARBA00063146"/>
    </source>
</evidence>
<dbReference type="Pfam" id="PF01300">
    <property type="entry name" value="Sua5_yciO_yrdC"/>
    <property type="match status" value="1"/>
</dbReference>
<dbReference type="NCBIfam" id="TIGR00057">
    <property type="entry name" value="L-threonylcarbamoyladenylate synthase"/>
    <property type="match status" value="1"/>
</dbReference>
<dbReference type="EMBL" id="CAJNOJ010000035">
    <property type="protein sequence ID" value="CAF0909299.1"/>
    <property type="molecule type" value="Genomic_DNA"/>
</dbReference>
<evidence type="ECO:0000256" key="6">
    <source>
        <dbReference type="ARBA" id="ARBA00012584"/>
    </source>
</evidence>
<evidence type="ECO:0000256" key="5">
    <source>
        <dbReference type="ARBA" id="ARBA00012513"/>
    </source>
</evidence>
<keyword evidence="10" id="KW-0808">Transferase</keyword>
<evidence type="ECO:0000256" key="19">
    <source>
        <dbReference type="PROSITE-ProRule" id="PRU10141"/>
    </source>
</evidence>
<dbReference type="InterPro" id="IPR017945">
    <property type="entry name" value="DHBP_synth_RibB-like_a/b_dom"/>
</dbReference>
<evidence type="ECO:0000256" key="17">
    <source>
        <dbReference type="ARBA" id="ARBA00058524"/>
    </source>
</evidence>